<protein>
    <recommendedName>
        <fullName evidence="3">PPC domain-containing protein</fullName>
    </recommendedName>
</protein>
<dbReference type="EMBL" id="CP014579">
    <property type="protein sequence ID" value="ANB75298.1"/>
    <property type="molecule type" value="Genomic_DNA"/>
</dbReference>
<keyword evidence="2" id="KW-1185">Reference proteome</keyword>
<accession>A0A160FRU6</accession>
<dbReference type="Gene3D" id="3.30.1330.80">
    <property type="entry name" value="Hypothetical protein, similar to alpha- acetolactate decarboxylase, domain 2"/>
    <property type="match status" value="1"/>
</dbReference>
<organism evidence="1 2">
    <name type="scientific">Paraburkholderia phytofirmans OLGA172</name>
    <dbReference type="NCBI Taxonomy" id="1417228"/>
    <lineage>
        <taxon>Bacteria</taxon>
        <taxon>Pseudomonadati</taxon>
        <taxon>Pseudomonadota</taxon>
        <taxon>Betaproteobacteria</taxon>
        <taxon>Burkholderiales</taxon>
        <taxon>Burkholderiaceae</taxon>
        <taxon>Paraburkholderia</taxon>
    </lineage>
</organism>
<evidence type="ECO:0000313" key="1">
    <source>
        <dbReference type="EMBL" id="ANB75298.1"/>
    </source>
</evidence>
<evidence type="ECO:0008006" key="3">
    <source>
        <dbReference type="Google" id="ProtNLM"/>
    </source>
</evidence>
<dbReference type="SUPFAM" id="SSF117856">
    <property type="entry name" value="AF0104/ALDC/Ptd012-like"/>
    <property type="match status" value="1"/>
</dbReference>
<gene>
    <name evidence="1" type="ORF">AYM40_23195</name>
</gene>
<dbReference type="Proteomes" id="UP000076852">
    <property type="component" value="Chromosome 2"/>
</dbReference>
<dbReference type="RefSeq" id="WP_082855254.1">
    <property type="nucleotide sequence ID" value="NZ_CP014579.1"/>
</dbReference>
<dbReference type="OrthoDB" id="8717211at2"/>
<dbReference type="AlphaFoldDB" id="A0A160FRU6"/>
<dbReference type="KEGG" id="buz:AYM40_23195"/>
<evidence type="ECO:0000313" key="2">
    <source>
        <dbReference type="Proteomes" id="UP000076852"/>
    </source>
</evidence>
<reference evidence="1 2" key="1">
    <citation type="journal article" date="2016" name="Gene">
        <title>PacBio SMRT assembly of a complex multi-replicon genome reveals chlorocatechol degradative operon in a region of genome plasticity.</title>
        <authorList>
            <person name="Ricker N."/>
            <person name="Shen S.Y."/>
            <person name="Goordial J."/>
            <person name="Jin S."/>
            <person name="Fulthorpe R.R."/>
        </authorList>
    </citation>
    <scope>NUCLEOTIDE SEQUENCE [LARGE SCALE GENOMIC DNA]</scope>
    <source>
        <strain evidence="1 2">OLGA172</strain>
    </source>
</reference>
<sequence length="225" mass="24155">MAKATADPRGSAWIGTYFRLAFFLPLDGNHDLEAEIMLQAAHKSEQVSESRARAKRFTHPGTACAPRVVDVTTTTGTRDLRISLPALASVGPALHRVLDAYPNSGGCGRIVYGLCGTIQYHVMTKATQGVKPFVYGAPILCALECTLITAAITIGHRGDGKRILHCHGGFLDSSGTQHGGHIILDETVVAGSPMIVRLCLFEQVDLVASPDHETTFDLLLPIKVR</sequence>
<proteinExistence type="predicted"/>
<name>A0A160FRU6_9BURK</name>